<evidence type="ECO:0000256" key="5">
    <source>
        <dbReference type="ARBA" id="ARBA00023136"/>
    </source>
</evidence>
<keyword evidence="9" id="KW-1185">Reference proteome</keyword>
<feature type="transmembrane region" description="Helical" evidence="6">
    <location>
        <begin position="281"/>
        <end position="300"/>
    </location>
</feature>
<dbReference type="InterPro" id="IPR042094">
    <property type="entry name" value="T2SS_GspF_sf"/>
</dbReference>
<dbReference type="RefSeq" id="WP_188648181.1">
    <property type="nucleotide sequence ID" value="NZ_BMHQ01000008.1"/>
</dbReference>
<feature type="transmembrane region" description="Helical" evidence="6">
    <location>
        <begin position="81"/>
        <end position="99"/>
    </location>
</feature>
<evidence type="ECO:0000256" key="1">
    <source>
        <dbReference type="ARBA" id="ARBA00004651"/>
    </source>
</evidence>
<evidence type="ECO:0000313" key="9">
    <source>
        <dbReference type="Proteomes" id="UP000625210"/>
    </source>
</evidence>
<dbReference type="InterPro" id="IPR018076">
    <property type="entry name" value="T2SS_GspF_dom"/>
</dbReference>
<feature type="domain" description="Type II secretion system protein GspF" evidence="7">
    <location>
        <begin position="141"/>
        <end position="266"/>
    </location>
</feature>
<evidence type="ECO:0000256" key="6">
    <source>
        <dbReference type="SAM" id="Phobius"/>
    </source>
</evidence>
<comment type="caution">
    <text evidence="8">The sequence shown here is derived from an EMBL/GenBank/DDBJ whole genome shotgun (WGS) entry which is preliminary data.</text>
</comment>
<feature type="transmembrane region" description="Helical" evidence="6">
    <location>
        <begin position="6"/>
        <end position="22"/>
    </location>
</feature>
<dbReference type="PANTHER" id="PTHR35007">
    <property type="entry name" value="INTEGRAL MEMBRANE PROTEIN-RELATED"/>
    <property type="match status" value="1"/>
</dbReference>
<dbReference type="EMBL" id="BMHQ01000008">
    <property type="protein sequence ID" value="GGE21584.1"/>
    <property type="molecule type" value="Genomic_DNA"/>
</dbReference>
<evidence type="ECO:0000256" key="3">
    <source>
        <dbReference type="ARBA" id="ARBA00022692"/>
    </source>
</evidence>
<evidence type="ECO:0000256" key="4">
    <source>
        <dbReference type="ARBA" id="ARBA00022989"/>
    </source>
</evidence>
<keyword evidence="4 6" id="KW-1133">Transmembrane helix</keyword>
<dbReference type="GO" id="GO:0005886">
    <property type="term" value="C:plasma membrane"/>
    <property type="evidence" value="ECO:0007669"/>
    <property type="project" value="UniProtKB-SubCell"/>
</dbReference>
<reference evidence="8" key="2">
    <citation type="submission" date="2020-09" db="EMBL/GenBank/DDBJ databases">
        <authorList>
            <person name="Sun Q."/>
            <person name="Zhou Y."/>
        </authorList>
    </citation>
    <scope>NUCLEOTIDE SEQUENCE</scope>
    <source>
        <strain evidence="8">CGMCC 1.15179</strain>
    </source>
</reference>
<accession>A0A8J2YD33</accession>
<feature type="transmembrane region" description="Helical" evidence="6">
    <location>
        <begin position="105"/>
        <end position="123"/>
    </location>
</feature>
<comment type="subcellular location">
    <subcellularLocation>
        <location evidence="1">Cell membrane</location>
        <topology evidence="1">Multi-pass membrane protein</topology>
    </subcellularLocation>
</comment>
<proteinExistence type="predicted"/>
<dbReference type="Pfam" id="PF00482">
    <property type="entry name" value="T2SSF"/>
    <property type="match status" value="1"/>
</dbReference>
<dbReference type="Gene3D" id="1.20.81.30">
    <property type="entry name" value="Type II secretion system (T2SS), domain F"/>
    <property type="match status" value="1"/>
</dbReference>
<sequence length="308" mass="34353">MAIAIIGAAAVFCGIWALYYRFQVLKEKKVTTERVSNWLYQARKQLSWSDELVERLDEMNWAKNLAPKLERASISLRPAEYGVLMVAAGAALAALLIYGMGARPLLSVSLATTVTPFASNWFLKSRRNVYAARIDAQLSEACRLLSSAAQAGLSIPQGLEIVVKEMPNPIRGELSTVVREVQLGRDIESALKDLLKRVSSRDLQVFVNALIIQRRAGGNLAKVLAEMARTMEERKIIHQTIKAYTSQSRYTAYMLPLASMIVMFVMSKMVEGFNLLFEHPLGYLVLFIFAALQLLGIVLVKKISDIRV</sequence>
<dbReference type="Proteomes" id="UP000625210">
    <property type="component" value="Unassembled WGS sequence"/>
</dbReference>
<gene>
    <name evidence="8" type="ORF">GCM10011571_24580</name>
</gene>
<reference evidence="8" key="1">
    <citation type="journal article" date="2014" name="Int. J. Syst. Evol. Microbiol.">
        <title>Complete genome sequence of Corynebacterium casei LMG S-19264T (=DSM 44701T), isolated from a smear-ripened cheese.</title>
        <authorList>
            <consortium name="US DOE Joint Genome Institute (JGI-PGF)"/>
            <person name="Walter F."/>
            <person name="Albersmeier A."/>
            <person name="Kalinowski J."/>
            <person name="Ruckert C."/>
        </authorList>
    </citation>
    <scope>NUCLEOTIDE SEQUENCE</scope>
    <source>
        <strain evidence="8">CGMCC 1.15179</strain>
    </source>
</reference>
<keyword evidence="2" id="KW-1003">Cell membrane</keyword>
<protein>
    <recommendedName>
        <fullName evidence="7">Type II secretion system protein GspF domain-containing protein</fullName>
    </recommendedName>
</protein>
<evidence type="ECO:0000313" key="8">
    <source>
        <dbReference type="EMBL" id="GGE21584.1"/>
    </source>
</evidence>
<evidence type="ECO:0000256" key="2">
    <source>
        <dbReference type="ARBA" id="ARBA00022475"/>
    </source>
</evidence>
<dbReference type="AlphaFoldDB" id="A0A8J2YD33"/>
<keyword evidence="5 6" id="KW-0472">Membrane</keyword>
<evidence type="ECO:0000259" key="7">
    <source>
        <dbReference type="Pfam" id="PF00482"/>
    </source>
</evidence>
<keyword evidence="3 6" id="KW-0812">Transmembrane</keyword>
<name>A0A8J2YD33_9BACL</name>
<feature type="transmembrane region" description="Helical" evidence="6">
    <location>
        <begin position="250"/>
        <end position="269"/>
    </location>
</feature>
<organism evidence="8 9">
    <name type="scientific">Marinithermofilum abyssi</name>
    <dbReference type="NCBI Taxonomy" id="1571185"/>
    <lineage>
        <taxon>Bacteria</taxon>
        <taxon>Bacillati</taxon>
        <taxon>Bacillota</taxon>
        <taxon>Bacilli</taxon>
        <taxon>Bacillales</taxon>
        <taxon>Thermoactinomycetaceae</taxon>
        <taxon>Marinithermofilum</taxon>
    </lineage>
</organism>
<dbReference type="PANTHER" id="PTHR35007:SF1">
    <property type="entry name" value="PILUS ASSEMBLY PROTEIN"/>
    <property type="match status" value="1"/>
</dbReference>